<dbReference type="InterPro" id="IPR005754">
    <property type="entry name" value="Sortase"/>
</dbReference>
<dbReference type="OrthoDB" id="9806013at2"/>
<dbReference type="AlphaFoldDB" id="A0A173VEK6"/>
<keyword evidence="1" id="KW-0378">Hydrolase</keyword>
<dbReference type="NCBIfam" id="TIGR03064">
    <property type="entry name" value="sortase_srtB"/>
    <property type="match status" value="1"/>
</dbReference>
<keyword evidence="4" id="KW-0472">Membrane</keyword>
<evidence type="ECO:0000256" key="3">
    <source>
        <dbReference type="SAM" id="MobiDB-lite"/>
    </source>
</evidence>
<dbReference type="EMBL" id="CYXO01000026">
    <property type="protein sequence ID" value="CUN25464.1"/>
    <property type="molecule type" value="Genomic_DNA"/>
</dbReference>
<feature type="active site" description="Proton donor/acceptor" evidence="2">
    <location>
        <position position="163"/>
    </location>
</feature>
<evidence type="ECO:0000256" key="4">
    <source>
        <dbReference type="SAM" id="Phobius"/>
    </source>
</evidence>
<protein>
    <submittedName>
        <fullName evidence="5">Sortase (Surface protein transpeptidase)</fullName>
    </submittedName>
</protein>
<dbReference type="CDD" id="cd05826">
    <property type="entry name" value="Sortase_B"/>
    <property type="match status" value="1"/>
</dbReference>
<evidence type="ECO:0000256" key="1">
    <source>
        <dbReference type="ARBA" id="ARBA00022801"/>
    </source>
</evidence>
<dbReference type="InterPro" id="IPR009835">
    <property type="entry name" value="SrtB"/>
</dbReference>
<sequence length="278" mass="32247">MRNENADNERKKHHRGRRRKKKGNIIANVILVIALIVFCVSGFQLFKIGKGYLDGRNEYDKVRKLAVTDDKNKNDKDKNHSEDGDDTFSVDFQKLLEINPDTIAWIRFPDEPSQINYPVVQGTDNSKYLKKTFSSNENTLGAIFLNVDNQKDFSDKNSVIYGHRMRDGSMFRHLQDYDTLEFWKNNPYFYIYTVDGRILKYHIYSAGQVVDTSESYQTTFETDEEYQEFLNMTQSTSLYNTGVEVTTADTIVTLSTCTSASDNHRFIVRGVKEEETKQ</sequence>
<feature type="region of interest" description="Disordered" evidence="3">
    <location>
        <begin position="1"/>
        <end position="20"/>
    </location>
</feature>
<name>A0A173VEK6_9FIRM</name>
<feature type="active site" description="Acyl-thioester intermediate" evidence="2">
    <location>
        <position position="257"/>
    </location>
</feature>
<evidence type="ECO:0000313" key="6">
    <source>
        <dbReference type="Proteomes" id="UP000095597"/>
    </source>
</evidence>
<keyword evidence="4" id="KW-0812">Transmembrane</keyword>
<dbReference type="SUPFAM" id="SSF63817">
    <property type="entry name" value="Sortase"/>
    <property type="match status" value="1"/>
</dbReference>
<evidence type="ECO:0000313" key="5">
    <source>
        <dbReference type="EMBL" id="CUN25464.1"/>
    </source>
</evidence>
<proteinExistence type="predicted"/>
<gene>
    <name evidence="5" type="ORF">ERS852573_02903</name>
</gene>
<feature type="compositionally biased region" description="Basic residues" evidence="3">
    <location>
        <begin position="11"/>
        <end position="20"/>
    </location>
</feature>
<dbReference type="Gene3D" id="2.40.260.10">
    <property type="entry name" value="Sortase"/>
    <property type="match status" value="1"/>
</dbReference>
<dbReference type="GO" id="GO:0016787">
    <property type="term" value="F:hydrolase activity"/>
    <property type="evidence" value="ECO:0007669"/>
    <property type="project" value="UniProtKB-KW"/>
</dbReference>
<dbReference type="RefSeq" id="WP_055215318.1">
    <property type="nucleotide sequence ID" value="NZ_CYXO01000026.1"/>
</dbReference>
<dbReference type="InterPro" id="IPR023365">
    <property type="entry name" value="Sortase_dom-sf"/>
</dbReference>
<feature type="compositionally biased region" description="Basic and acidic residues" evidence="3">
    <location>
        <begin position="1"/>
        <end position="10"/>
    </location>
</feature>
<evidence type="ECO:0000256" key="2">
    <source>
        <dbReference type="PIRSR" id="PIRSR605754-1"/>
    </source>
</evidence>
<feature type="transmembrane region" description="Helical" evidence="4">
    <location>
        <begin position="25"/>
        <end position="46"/>
    </location>
</feature>
<organism evidence="5 6">
    <name type="scientific">Dorea longicatena</name>
    <dbReference type="NCBI Taxonomy" id="88431"/>
    <lineage>
        <taxon>Bacteria</taxon>
        <taxon>Bacillati</taxon>
        <taxon>Bacillota</taxon>
        <taxon>Clostridia</taxon>
        <taxon>Lachnospirales</taxon>
        <taxon>Lachnospiraceae</taxon>
        <taxon>Dorea</taxon>
    </lineage>
</organism>
<reference evidence="5 6" key="1">
    <citation type="submission" date="2015-09" db="EMBL/GenBank/DDBJ databases">
        <authorList>
            <consortium name="Pathogen Informatics"/>
        </authorList>
    </citation>
    <scope>NUCLEOTIDE SEQUENCE [LARGE SCALE GENOMIC DNA]</scope>
    <source>
        <strain evidence="5 6">2789STDY5834961</strain>
    </source>
</reference>
<keyword evidence="4" id="KW-1133">Transmembrane helix</keyword>
<dbReference type="Proteomes" id="UP000095597">
    <property type="component" value="Unassembled WGS sequence"/>
</dbReference>
<accession>A0A173VEK6</accession>
<dbReference type="Pfam" id="PF04203">
    <property type="entry name" value="Sortase"/>
    <property type="match status" value="1"/>
</dbReference>